<evidence type="ECO:0000256" key="1">
    <source>
        <dbReference type="SAM" id="Coils"/>
    </source>
</evidence>
<feature type="coiled-coil region" evidence="1">
    <location>
        <begin position="357"/>
        <end position="384"/>
    </location>
</feature>
<name>A0A6L2NMG6_TANCI</name>
<sequence length="509" mass="58175">MVSSIKLPILKKGKYILWTKKMEQYLAHTDYALWKLILNGNGQVQMIKDKAGNEVEVPHVTAQQVLARTRERKAKITLLMAIPDEHLARFHGIKDAKTLWAPIKTRFGESTSNTNELNAAYSFSTATIHSSQAQGSSSYVDELKFSFFANQSSSPQLDNKDLEQIDQDDLKEIDFKWQVAMLSMRVKRFYKKLGESWSLMKKYQDCRTARNPRNRGRDARNAGYRGRVNGKRPAREEDEKALVVHAGLGTYDWSYQLEEEETDFALMAFTSNPSSSSSTNSEVQSCSKQCAKSYEQLKNLFDKQHKKLKKSNLEIVSYQYGLESIEGQLRVHQQNEVICEEKIRVLEYDVKDNSNLLKYTQKQLDEALREKEDIKAKLEKFETSSKNLAKLLNSQISAKVKTGLGNDSQLNEKKVLDVKAEEVTETVFDNCSSDEENSLANDRRNYVVTTAAGTIKSKIPPILELNIVLDVLKGSHINLRPFIRPNRLYALVRSEDGRLFHTQACKEYT</sequence>
<reference evidence="3" key="1">
    <citation type="journal article" date="2019" name="Sci. Rep.">
        <title>Draft genome of Tanacetum cinerariifolium, the natural source of mosquito coil.</title>
        <authorList>
            <person name="Yamashiro T."/>
            <person name="Shiraishi A."/>
            <person name="Satake H."/>
            <person name="Nakayama K."/>
        </authorList>
    </citation>
    <scope>NUCLEOTIDE SEQUENCE</scope>
</reference>
<organism evidence="3">
    <name type="scientific">Tanacetum cinerariifolium</name>
    <name type="common">Dalmatian daisy</name>
    <name type="synonym">Chrysanthemum cinerariifolium</name>
    <dbReference type="NCBI Taxonomy" id="118510"/>
    <lineage>
        <taxon>Eukaryota</taxon>
        <taxon>Viridiplantae</taxon>
        <taxon>Streptophyta</taxon>
        <taxon>Embryophyta</taxon>
        <taxon>Tracheophyta</taxon>
        <taxon>Spermatophyta</taxon>
        <taxon>Magnoliopsida</taxon>
        <taxon>eudicotyledons</taxon>
        <taxon>Gunneridae</taxon>
        <taxon>Pentapetalae</taxon>
        <taxon>asterids</taxon>
        <taxon>campanulids</taxon>
        <taxon>Asterales</taxon>
        <taxon>Asteraceae</taxon>
        <taxon>Asteroideae</taxon>
        <taxon>Anthemideae</taxon>
        <taxon>Anthemidinae</taxon>
        <taxon>Tanacetum</taxon>
    </lineage>
</organism>
<accession>A0A6L2NMG6</accession>
<feature type="region of interest" description="Disordered" evidence="2">
    <location>
        <begin position="208"/>
        <end position="236"/>
    </location>
</feature>
<proteinExistence type="predicted"/>
<dbReference type="AlphaFoldDB" id="A0A6L2NMG6"/>
<keyword evidence="1" id="KW-0175">Coiled coil</keyword>
<gene>
    <name evidence="3" type="ORF">Tci_059334</name>
</gene>
<comment type="caution">
    <text evidence="3">The sequence shown here is derived from an EMBL/GenBank/DDBJ whole genome shotgun (WGS) entry which is preliminary data.</text>
</comment>
<dbReference type="EMBL" id="BKCJ010009523">
    <property type="protein sequence ID" value="GEU87356.1"/>
    <property type="molecule type" value="Genomic_DNA"/>
</dbReference>
<protein>
    <submittedName>
        <fullName evidence="3">Ribonuclease H-like domain-containing protein</fullName>
    </submittedName>
</protein>
<evidence type="ECO:0000313" key="3">
    <source>
        <dbReference type="EMBL" id="GEU87356.1"/>
    </source>
</evidence>
<evidence type="ECO:0000256" key="2">
    <source>
        <dbReference type="SAM" id="MobiDB-lite"/>
    </source>
</evidence>